<dbReference type="AlphaFoldDB" id="A0A7R9QBZ9"/>
<sequence>PIGFLEVPIAYCQIEDVYIVSRWDSSQKFCIRIVISDGSVLLQLSNKWLRDQWLHSINWKRSMFKFQHILINSSIRSDVLLKELKNLIDMSLTTPLQDECIFQTPLEIISKLLESRLKNHCRLNPRSMVQALMIVHGLSSTCPHPRVLLNITSLCLAALSTLFEERRADLNSDIEANITDRTIIEDEWKSKLNCFINILYFISLHEDWRPGLAQILQPIPFPDTALTIPEFTSSIKSVIRNICSDNRCEVHLMLLGVREEKENWLQIFCPGSIACDDEGDIWSLILTTTAAFPKDP</sequence>
<dbReference type="InterPro" id="IPR056429">
    <property type="entry name" value="PH_CMIP"/>
</dbReference>
<dbReference type="PANTHER" id="PTHR25480">
    <property type="entry name" value="LEUCINE-RICH REPEAT-CONTAINING PROTEIN 73"/>
    <property type="match status" value="1"/>
</dbReference>
<evidence type="ECO:0000313" key="3">
    <source>
        <dbReference type="Proteomes" id="UP000728032"/>
    </source>
</evidence>
<dbReference type="EMBL" id="OC915197">
    <property type="protein sequence ID" value="CAD7639207.1"/>
    <property type="molecule type" value="Genomic_DNA"/>
</dbReference>
<dbReference type="Proteomes" id="UP000728032">
    <property type="component" value="Unassembled WGS sequence"/>
</dbReference>
<dbReference type="EMBL" id="CAJPVJ010000372">
    <property type="protein sequence ID" value="CAG2162249.1"/>
    <property type="molecule type" value="Genomic_DNA"/>
</dbReference>
<gene>
    <name evidence="2" type="ORF">ONB1V03_LOCUS1848</name>
</gene>
<dbReference type="SUPFAM" id="SSF50729">
    <property type="entry name" value="PH domain-like"/>
    <property type="match status" value="1"/>
</dbReference>
<dbReference type="OrthoDB" id="10056090at2759"/>
<dbReference type="InterPro" id="IPR052813">
    <property type="entry name" value="CMIP"/>
</dbReference>
<dbReference type="Pfam" id="PF23066">
    <property type="entry name" value="PH_21"/>
    <property type="match status" value="1"/>
</dbReference>
<feature type="non-terminal residue" evidence="2">
    <location>
        <position position="296"/>
    </location>
</feature>
<evidence type="ECO:0000259" key="1">
    <source>
        <dbReference type="Pfam" id="PF23066"/>
    </source>
</evidence>
<dbReference type="PANTHER" id="PTHR25480:SF0">
    <property type="entry name" value="C-MAF-INDUCING PROTEIN"/>
    <property type="match status" value="1"/>
</dbReference>
<accession>A0A7R9QBZ9</accession>
<feature type="domain" description="C-Maf-inducing protein PH" evidence="1">
    <location>
        <begin position="2"/>
        <end position="70"/>
    </location>
</feature>
<protein>
    <recommendedName>
        <fullName evidence="1">C-Maf-inducing protein PH domain-containing protein</fullName>
    </recommendedName>
</protein>
<keyword evidence="3" id="KW-1185">Reference proteome</keyword>
<name>A0A7R9QBZ9_9ACAR</name>
<evidence type="ECO:0000313" key="2">
    <source>
        <dbReference type="EMBL" id="CAD7639207.1"/>
    </source>
</evidence>
<reference evidence="2" key="1">
    <citation type="submission" date="2020-11" db="EMBL/GenBank/DDBJ databases">
        <authorList>
            <person name="Tran Van P."/>
        </authorList>
    </citation>
    <scope>NUCLEOTIDE SEQUENCE</scope>
</reference>
<organism evidence="2">
    <name type="scientific">Oppiella nova</name>
    <dbReference type="NCBI Taxonomy" id="334625"/>
    <lineage>
        <taxon>Eukaryota</taxon>
        <taxon>Metazoa</taxon>
        <taxon>Ecdysozoa</taxon>
        <taxon>Arthropoda</taxon>
        <taxon>Chelicerata</taxon>
        <taxon>Arachnida</taxon>
        <taxon>Acari</taxon>
        <taxon>Acariformes</taxon>
        <taxon>Sarcoptiformes</taxon>
        <taxon>Oribatida</taxon>
        <taxon>Brachypylina</taxon>
        <taxon>Oppioidea</taxon>
        <taxon>Oppiidae</taxon>
        <taxon>Oppiella</taxon>
    </lineage>
</organism>
<proteinExistence type="predicted"/>